<feature type="region of interest" description="Disordered" evidence="1">
    <location>
        <begin position="1"/>
        <end position="62"/>
    </location>
</feature>
<proteinExistence type="predicted"/>
<dbReference type="GO" id="GO:0071108">
    <property type="term" value="P:protein K48-linked deubiquitination"/>
    <property type="evidence" value="ECO:0007669"/>
    <property type="project" value="TreeGrafter"/>
</dbReference>
<evidence type="ECO:0000256" key="1">
    <source>
        <dbReference type="SAM" id="MobiDB-lite"/>
    </source>
</evidence>
<dbReference type="GO" id="GO:1990380">
    <property type="term" value="F:K48-linked deubiquitinase activity"/>
    <property type="evidence" value="ECO:0007669"/>
    <property type="project" value="InterPro"/>
</dbReference>
<dbReference type="EMBL" id="SPNW01000014">
    <property type="protein sequence ID" value="TIA91116.1"/>
    <property type="molecule type" value="Genomic_DNA"/>
</dbReference>
<dbReference type="GO" id="GO:0005829">
    <property type="term" value="C:cytosol"/>
    <property type="evidence" value="ECO:0007669"/>
    <property type="project" value="TreeGrafter"/>
</dbReference>
<dbReference type="AlphaFoldDB" id="A0A4T0FVU2"/>
<keyword evidence="4" id="KW-1185">Reference proteome</keyword>
<evidence type="ECO:0000313" key="4">
    <source>
        <dbReference type="Proteomes" id="UP000310189"/>
    </source>
</evidence>
<dbReference type="Pfam" id="PF04424">
    <property type="entry name" value="MINDY_DUB"/>
    <property type="match status" value="1"/>
</dbReference>
<organism evidence="3 4">
    <name type="scientific">Wallemia hederae</name>
    <dbReference type="NCBI Taxonomy" id="1540922"/>
    <lineage>
        <taxon>Eukaryota</taxon>
        <taxon>Fungi</taxon>
        <taxon>Dikarya</taxon>
        <taxon>Basidiomycota</taxon>
        <taxon>Wallemiomycotina</taxon>
        <taxon>Wallemiomycetes</taxon>
        <taxon>Wallemiales</taxon>
        <taxon>Wallemiaceae</taxon>
        <taxon>Wallemia</taxon>
    </lineage>
</organism>
<reference evidence="3 4" key="1">
    <citation type="submission" date="2019-03" db="EMBL/GenBank/DDBJ databases">
        <title>Sequencing 23 genomes of Wallemia ichthyophaga.</title>
        <authorList>
            <person name="Gostincar C."/>
        </authorList>
    </citation>
    <scope>NUCLEOTIDE SEQUENCE [LARGE SCALE GENOMIC DNA]</scope>
    <source>
        <strain evidence="3 4">EXF-5753</strain>
    </source>
</reference>
<evidence type="ECO:0000259" key="2">
    <source>
        <dbReference type="Pfam" id="PF04424"/>
    </source>
</evidence>
<sequence>MSNNPYNNQFDQFAQSLERDLNLANGDGDGHAQEMAGDAQASAPSADAAQQPTEQPRPEQHWPLKAVTNAAGSRVKVVTQNENGPCSLLALVNILIMRGQLQITPPTRTTVDYNYVSSIVAEYLLNKPVPPDSPHSLSDALSVLPHTRFGLDLNPHFHSPYALSPSSTRHKGAIALFALCDVPLVHGWVYDRQSPNSDVILQDGQNYDHATQIIAEGDHLAGVLPNSSTDPADESDLSAQQQDIVRKARILADFIDKSRTQMTLTGLFALSECLNSGEYVALFRNSHLSVLYKRDRKLYTLVTDGALAEEADVIWESLEDVDGSGSAFLNNDFTPSGAIGGDYAGASAAYANETMTDEQRLTMRAQNEGWDDAVLAYELSRVQNTARGDAE</sequence>
<dbReference type="GO" id="GO:0004843">
    <property type="term" value="F:cysteine-type deubiquitinase activity"/>
    <property type="evidence" value="ECO:0007669"/>
    <property type="project" value="InterPro"/>
</dbReference>
<gene>
    <name evidence="3" type="ORF">E3P99_01223</name>
</gene>
<protein>
    <recommendedName>
        <fullName evidence="2">MINDY deubiquitinase domain-containing protein</fullName>
    </recommendedName>
</protein>
<dbReference type="InterPro" id="IPR033979">
    <property type="entry name" value="MINDY_domain"/>
</dbReference>
<dbReference type="GO" id="GO:0016807">
    <property type="term" value="F:cysteine-type carboxypeptidase activity"/>
    <property type="evidence" value="ECO:0007669"/>
    <property type="project" value="TreeGrafter"/>
</dbReference>
<dbReference type="OrthoDB" id="10261212at2759"/>
<feature type="compositionally biased region" description="Low complexity" evidence="1">
    <location>
        <begin position="38"/>
        <end position="52"/>
    </location>
</feature>
<dbReference type="PANTHER" id="PTHR18063:SF6">
    <property type="entry name" value="UBIQUITIN CARBOXYL-TERMINAL HYDROLASE"/>
    <property type="match status" value="1"/>
</dbReference>
<dbReference type="GO" id="GO:0071944">
    <property type="term" value="C:cell periphery"/>
    <property type="evidence" value="ECO:0007669"/>
    <property type="project" value="TreeGrafter"/>
</dbReference>
<dbReference type="Proteomes" id="UP000310189">
    <property type="component" value="Unassembled WGS sequence"/>
</dbReference>
<feature type="compositionally biased region" description="Polar residues" evidence="1">
    <location>
        <begin position="1"/>
        <end position="15"/>
    </location>
</feature>
<evidence type="ECO:0000313" key="3">
    <source>
        <dbReference type="EMBL" id="TIA91116.1"/>
    </source>
</evidence>
<name>A0A4T0FVU2_9BASI</name>
<feature type="domain" description="MINDY deubiquitinase" evidence="2">
    <location>
        <begin position="61"/>
        <end position="333"/>
    </location>
</feature>
<comment type="caution">
    <text evidence="3">The sequence shown here is derived from an EMBL/GenBank/DDBJ whole genome shotgun (WGS) entry which is preliminary data.</text>
</comment>
<dbReference type="PANTHER" id="PTHR18063">
    <property type="entry name" value="NF-E2 INDUCIBLE PROTEIN"/>
    <property type="match status" value="1"/>
</dbReference>
<dbReference type="InterPro" id="IPR007518">
    <property type="entry name" value="MINDY"/>
</dbReference>
<accession>A0A4T0FVU2</accession>